<keyword evidence="4" id="KW-1185">Reference proteome</keyword>
<feature type="chain" id="PRO_5013064542" evidence="2">
    <location>
        <begin position="19"/>
        <end position="113"/>
    </location>
</feature>
<feature type="region of interest" description="Disordered" evidence="1">
    <location>
        <begin position="44"/>
        <end position="113"/>
    </location>
</feature>
<accession>A0A1M4ZWP2</accession>
<keyword evidence="2" id="KW-0732">Signal</keyword>
<dbReference type="EMBL" id="FQUE01000004">
    <property type="protein sequence ID" value="SHF22459.1"/>
    <property type="molecule type" value="Genomic_DNA"/>
</dbReference>
<dbReference type="PROSITE" id="PS51257">
    <property type="entry name" value="PROKAR_LIPOPROTEIN"/>
    <property type="match status" value="1"/>
</dbReference>
<dbReference type="Proteomes" id="UP000183987">
    <property type="component" value="Unassembled WGS sequence"/>
</dbReference>
<feature type="compositionally biased region" description="Low complexity" evidence="1">
    <location>
        <begin position="76"/>
        <end position="100"/>
    </location>
</feature>
<protein>
    <submittedName>
        <fullName evidence="3">Uncharacterized protein</fullName>
    </submittedName>
</protein>
<name>A0A1M4ZWP2_LOKAT</name>
<evidence type="ECO:0000313" key="4">
    <source>
        <dbReference type="Proteomes" id="UP000183987"/>
    </source>
</evidence>
<evidence type="ECO:0000256" key="1">
    <source>
        <dbReference type="SAM" id="MobiDB-lite"/>
    </source>
</evidence>
<feature type="signal peptide" evidence="2">
    <location>
        <begin position="1"/>
        <end position="18"/>
    </location>
</feature>
<dbReference type="AlphaFoldDB" id="A0A1M4ZWP2"/>
<dbReference type="STRING" id="366533.SAMN05444339_104158"/>
<sequence>MKKILMSAAGLAALAACAAPVPMNNAVSPAPLVIPVAPEPAVVPPPAPVTTSSLDGPAAAPTPLPSTNGMAPPPVEIGVVGPVPEELPTFTPTPAATTPLGGSSAPLVMDEDM</sequence>
<evidence type="ECO:0000256" key="2">
    <source>
        <dbReference type="SAM" id="SignalP"/>
    </source>
</evidence>
<evidence type="ECO:0000313" key="3">
    <source>
        <dbReference type="EMBL" id="SHF22459.1"/>
    </source>
</evidence>
<organism evidence="3 4">
    <name type="scientific">Loktanella atrilutea</name>
    <dbReference type="NCBI Taxonomy" id="366533"/>
    <lineage>
        <taxon>Bacteria</taxon>
        <taxon>Pseudomonadati</taxon>
        <taxon>Pseudomonadota</taxon>
        <taxon>Alphaproteobacteria</taxon>
        <taxon>Rhodobacterales</taxon>
        <taxon>Roseobacteraceae</taxon>
        <taxon>Loktanella</taxon>
    </lineage>
</organism>
<proteinExistence type="predicted"/>
<reference evidence="4" key="1">
    <citation type="submission" date="2016-11" db="EMBL/GenBank/DDBJ databases">
        <authorList>
            <person name="Varghese N."/>
            <person name="Submissions S."/>
        </authorList>
    </citation>
    <scope>NUCLEOTIDE SEQUENCE [LARGE SCALE GENOMIC DNA]</scope>
    <source>
        <strain evidence="4">DSM 29326</strain>
    </source>
</reference>
<gene>
    <name evidence="3" type="ORF">SAMN05444339_104158</name>
</gene>
<dbReference type="RefSeq" id="WP_072857198.1">
    <property type="nucleotide sequence ID" value="NZ_FQUE01000004.1"/>
</dbReference>